<name>A0A0F7L7X2_9VIRU</name>
<dbReference type="EMBL" id="KR029596">
    <property type="protein sequence ID" value="AKH47648.1"/>
    <property type="molecule type" value="Genomic_DNA"/>
</dbReference>
<sequence length="129" mass="14748">MFYEHHSLVRKIDWQWENFSPAEIACRHCGAIRISPDFLDRLQGMRNDLGPIAISCCYRCPVHNARVGGAPGSMHLMGKAADVQLGRHDRIDLARAARRNSMIGLGYYVGFLHVDTGRPRWWGNKELWT</sequence>
<protein>
    <recommendedName>
        <fullName evidence="1">Peptidase M15A C-terminal domain-containing protein</fullName>
    </recommendedName>
</protein>
<accession>A0A0F7L7X2</accession>
<reference evidence="2" key="1">
    <citation type="journal article" date="2015" name="Front. Microbiol.">
        <title>Combining genomic sequencing methods to explore viral diversity and reveal potential virus-host interactions.</title>
        <authorList>
            <person name="Chow C.E."/>
            <person name="Winget D.M."/>
            <person name="White R.A.III."/>
            <person name="Hallam S.J."/>
            <person name="Suttle C.A."/>
        </authorList>
    </citation>
    <scope>NUCLEOTIDE SEQUENCE</scope>
    <source>
        <strain evidence="2">Oxic1_1</strain>
    </source>
</reference>
<evidence type="ECO:0000259" key="1">
    <source>
        <dbReference type="Pfam" id="PF08291"/>
    </source>
</evidence>
<proteinExistence type="predicted"/>
<dbReference type="InterPro" id="IPR013230">
    <property type="entry name" value="Peptidase_M15A_C"/>
</dbReference>
<evidence type="ECO:0000313" key="2">
    <source>
        <dbReference type="EMBL" id="AKH47648.1"/>
    </source>
</evidence>
<reference evidence="2" key="2">
    <citation type="submission" date="2015-03" db="EMBL/GenBank/DDBJ databases">
        <authorList>
            <person name="Chow C.-E.T."/>
            <person name="Winget D.M."/>
            <person name="White R.A.III."/>
            <person name="Hallam S.J."/>
            <person name="Suttle C.A."/>
        </authorList>
    </citation>
    <scope>NUCLEOTIDE SEQUENCE</scope>
    <source>
        <strain evidence="2">Oxic1_1</strain>
    </source>
</reference>
<dbReference type="InterPro" id="IPR009045">
    <property type="entry name" value="Zn_M74/Hedgehog-like"/>
</dbReference>
<feature type="domain" description="Peptidase M15A C-terminal" evidence="1">
    <location>
        <begin position="18"/>
        <end position="115"/>
    </location>
</feature>
<organism evidence="2">
    <name type="scientific">uncultured marine virus</name>
    <dbReference type="NCBI Taxonomy" id="186617"/>
    <lineage>
        <taxon>Viruses</taxon>
        <taxon>environmental samples</taxon>
    </lineage>
</organism>
<dbReference type="Pfam" id="PF08291">
    <property type="entry name" value="Peptidase_M15_3"/>
    <property type="match status" value="1"/>
</dbReference>
<dbReference type="SUPFAM" id="SSF55166">
    <property type="entry name" value="Hedgehog/DD-peptidase"/>
    <property type="match status" value="1"/>
</dbReference>
<dbReference type="Gene3D" id="3.30.1380.10">
    <property type="match status" value="1"/>
</dbReference>